<dbReference type="InterPro" id="IPR011146">
    <property type="entry name" value="HIT-like"/>
</dbReference>
<dbReference type="InterPro" id="IPR052908">
    <property type="entry name" value="AP-4-A_phosphorylase"/>
</dbReference>
<evidence type="ECO:0000313" key="4">
    <source>
        <dbReference type="Proteomes" id="UP000002318"/>
    </source>
</evidence>
<sequence>MEYFFNFEKMKYVKGKKYPGCILCSIVEKRDDVVNLCIWEDEDFLVSVNLYPYNPGHLFIFPRRHLTDIRELTGKQEAKLDRITRSCLNLLDAVYAPSGYNIGYNMGLTAGASIDHIHRHIIPRYPRETGIADLLAGKRVLVESPKVSCERLKKVLSELTTPFA</sequence>
<gene>
    <name evidence="3" type="ordered locus">Spirs_1942</name>
</gene>
<accession>E1R1C7</accession>
<dbReference type="GO" id="GO:0003824">
    <property type="term" value="F:catalytic activity"/>
    <property type="evidence" value="ECO:0007669"/>
    <property type="project" value="InterPro"/>
</dbReference>
<name>E1R1C7_SEDSS</name>
<dbReference type="Gene3D" id="3.30.428.10">
    <property type="entry name" value="HIT-like"/>
    <property type="match status" value="1"/>
</dbReference>
<reference evidence="3 4" key="1">
    <citation type="journal article" date="2010" name="Stand. Genomic Sci.">
        <title>Complete genome sequence of Spirochaeta smaragdinae type strain (SEBR 4228).</title>
        <authorList>
            <person name="Mavromatis K."/>
            <person name="Yasawong M."/>
            <person name="Chertkov O."/>
            <person name="Lapidus A."/>
            <person name="Lucas S."/>
            <person name="Nolan M."/>
            <person name="Del Rio T.G."/>
            <person name="Tice H."/>
            <person name="Cheng J.F."/>
            <person name="Pitluck S."/>
            <person name="Liolios K."/>
            <person name="Ivanova N."/>
            <person name="Tapia R."/>
            <person name="Han C."/>
            <person name="Bruce D."/>
            <person name="Goodwin L."/>
            <person name="Pati A."/>
            <person name="Chen A."/>
            <person name="Palaniappan K."/>
            <person name="Land M."/>
            <person name="Hauser L."/>
            <person name="Chang Y.J."/>
            <person name="Jeffries C.D."/>
            <person name="Detter J.C."/>
            <person name="Rohde M."/>
            <person name="Brambilla E."/>
            <person name="Spring S."/>
            <person name="Goker M."/>
            <person name="Sikorski J."/>
            <person name="Woyke T."/>
            <person name="Bristow J."/>
            <person name="Eisen J.A."/>
            <person name="Markowitz V."/>
            <person name="Hugenholtz P."/>
            <person name="Klenk H.P."/>
            <person name="Kyrpides N.C."/>
        </authorList>
    </citation>
    <scope>NUCLEOTIDE SEQUENCE [LARGE SCALE GENOMIC DNA]</scope>
    <source>
        <strain evidence="4">DSM 11293 / JCM 15392 / SEBR 4228</strain>
    </source>
</reference>
<dbReference type="PROSITE" id="PS51084">
    <property type="entry name" value="HIT_2"/>
    <property type="match status" value="1"/>
</dbReference>
<dbReference type="EMBL" id="CP002116">
    <property type="protein sequence ID" value="ADK81068.1"/>
    <property type="molecule type" value="Genomic_DNA"/>
</dbReference>
<dbReference type="PANTHER" id="PTHR42997">
    <property type="entry name" value="HIT FAMILY HYDROLASE"/>
    <property type="match status" value="1"/>
</dbReference>
<feature type="domain" description="HIT" evidence="2">
    <location>
        <begin position="22"/>
        <end position="131"/>
    </location>
</feature>
<dbReference type="Proteomes" id="UP000002318">
    <property type="component" value="Chromosome"/>
</dbReference>
<dbReference type="STRING" id="573413.Spirs_1942"/>
<dbReference type="InterPro" id="IPR036265">
    <property type="entry name" value="HIT-like_sf"/>
</dbReference>
<dbReference type="KEGG" id="ssm:Spirs_1942"/>
<organism evidence="3 4">
    <name type="scientific">Sediminispirochaeta smaragdinae (strain DSM 11293 / JCM 15392 / SEBR 4228)</name>
    <name type="common">Spirochaeta smaragdinae</name>
    <dbReference type="NCBI Taxonomy" id="573413"/>
    <lineage>
        <taxon>Bacteria</taxon>
        <taxon>Pseudomonadati</taxon>
        <taxon>Spirochaetota</taxon>
        <taxon>Spirochaetia</taxon>
        <taxon>Spirochaetales</taxon>
        <taxon>Spirochaetaceae</taxon>
        <taxon>Sediminispirochaeta</taxon>
    </lineage>
</organism>
<dbReference type="HOGENOM" id="CLU_056776_1_2_12"/>
<feature type="short sequence motif" description="Histidine triad motif" evidence="1">
    <location>
        <begin position="116"/>
        <end position="120"/>
    </location>
</feature>
<dbReference type="Pfam" id="PF01230">
    <property type="entry name" value="HIT"/>
    <property type="match status" value="1"/>
</dbReference>
<dbReference type="SUPFAM" id="SSF54197">
    <property type="entry name" value="HIT-like"/>
    <property type="match status" value="1"/>
</dbReference>
<dbReference type="OrthoDB" id="9784774at2"/>
<evidence type="ECO:0000259" key="2">
    <source>
        <dbReference type="PROSITE" id="PS51084"/>
    </source>
</evidence>
<dbReference type="eggNOG" id="COG0537">
    <property type="taxonomic scope" value="Bacteria"/>
</dbReference>
<dbReference type="AlphaFoldDB" id="E1R1C7"/>
<keyword evidence="4" id="KW-1185">Reference proteome</keyword>
<evidence type="ECO:0000256" key="1">
    <source>
        <dbReference type="PROSITE-ProRule" id="PRU00464"/>
    </source>
</evidence>
<protein>
    <submittedName>
        <fullName evidence="3">Histidine triad (HIT) protein</fullName>
    </submittedName>
</protein>
<proteinExistence type="predicted"/>
<dbReference type="PANTHER" id="PTHR42997:SF1">
    <property type="entry name" value="AP-4-A PHOSPHORYLASE"/>
    <property type="match status" value="1"/>
</dbReference>
<evidence type="ECO:0000313" key="3">
    <source>
        <dbReference type="EMBL" id="ADK81068.1"/>
    </source>
</evidence>